<name>A0AC35U8Y4_9BILA</name>
<protein>
    <submittedName>
        <fullName evidence="2">Lupus La protein</fullName>
    </submittedName>
</protein>
<evidence type="ECO:0000313" key="1">
    <source>
        <dbReference type="Proteomes" id="UP000095286"/>
    </source>
</evidence>
<dbReference type="WBParaSite" id="RSKR_0000896700.1">
    <property type="protein sequence ID" value="RSKR_0000896700.1"/>
    <property type="gene ID" value="RSKR_0000896700"/>
</dbReference>
<accession>A0AC35U8Y4</accession>
<reference evidence="2" key="1">
    <citation type="submission" date="2016-11" db="UniProtKB">
        <authorList>
            <consortium name="WormBaseParasite"/>
        </authorList>
    </citation>
    <scope>IDENTIFICATION</scope>
    <source>
        <strain evidence="2">KR3021</strain>
    </source>
</reference>
<sequence>MTTENVLASDQIPAFVTKTFNHYFGNYNYIKDKFLQEQAKVATEGWIPLSIFEKFNKVAEYVKNADYRPQLIEGLKAGDDFVFDEEKLAVRRNPEKPVPESTIGYWQSCKDRTAYFKGFPKDSTLEELIAYSETYGMTESVNRRFLKESNEFKGSLFVIYNKLEDVAKALAGEEKFRGEIAIERSLRSDWQKKKEAERKEKTSKDKGMKENKNKKTAETVAAPVVKIGNVLQLTGLPQKTNVNTVKEFFKKFGDCAFVQIEGEGNAKVRFGGDSDNVGKTSLEAALAAGEGKLNIFDDEAANVEGRVLTDEENTAYWKEYLDTRNQKSSGGGRSFGGGRGGRGGNRGGNRGRGGKFQGKNDRRNKDGEESNDRKRPAGDGGADVETKKSKEETN</sequence>
<evidence type="ECO:0000313" key="2">
    <source>
        <dbReference type="WBParaSite" id="RSKR_0000896700.1"/>
    </source>
</evidence>
<organism evidence="1 2">
    <name type="scientific">Rhabditophanes sp. KR3021</name>
    <dbReference type="NCBI Taxonomy" id="114890"/>
    <lineage>
        <taxon>Eukaryota</taxon>
        <taxon>Metazoa</taxon>
        <taxon>Ecdysozoa</taxon>
        <taxon>Nematoda</taxon>
        <taxon>Chromadorea</taxon>
        <taxon>Rhabditida</taxon>
        <taxon>Tylenchina</taxon>
        <taxon>Panagrolaimomorpha</taxon>
        <taxon>Strongyloidoidea</taxon>
        <taxon>Alloionematidae</taxon>
        <taxon>Rhabditophanes</taxon>
    </lineage>
</organism>
<dbReference type="Proteomes" id="UP000095286">
    <property type="component" value="Unplaced"/>
</dbReference>
<proteinExistence type="predicted"/>